<dbReference type="PANTHER" id="PTHR30055">
    <property type="entry name" value="HTH-TYPE TRANSCRIPTIONAL REGULATOR RUTR"/>
    <property type="match status" value="1"/>
</dbReference>
<proteinExistence type="predicted"/>
<dbReference type="PANTHER" id="PTHR30055:SF226">
    <property type="entry name" value="HTH-TYPE TRANSCRIPTIONAL REGULATOR PKSA"/>
    <property type="match status" value="1"/>
</dbReference>
<dbReference type="GO" id="GO:0003700">
    <property type="term" value="F:DNA-binding transcription factor activity"/>
    <property type="evidence" value="ECO:0007669"/>
    <property type="project" value="TreeGrafter"/>
</dbReference>
<keyword evidence="5" id="KW-1185">Reference proteome</keyword>
<name>A0A418W9F7_9PROT</name>
<evidence type="ECO:0000256" key="1">
    <source>
        <dbReference type="ARBA" id="ARBA00023125"/>
    </source>
</evidence>
<feature type="domain" description="HTH tetR-type" evidence="3">
    <location>
        <begin position="45"/>
        <end position="105"/>
    </location>
</feature>
<gene>
    <name evidence="4" type="ORF">D3874_06000</name>
</gene>
<dbReference type="InterPro" id="IPR001647">
    <property type="entry name" value="HTH_TetR"/>
</dbReference>
<dbReference type="Proteomes" id="UP000284605">
    <property type="component" value="Unassembled WGS sequence"/>
</dbReference>
<dbReference type="AlphaFoldDB" id="A0A418W9F7"/>
<feature type="DNA-binding region" description="H-T-H motif" evidence="2">
    <location>
        <begin position="68"/>
        <end position="87"/>
    </location>
</feature>
<dbReference type="InterPro" id="IPR050109">
    <property type="entry name" value="HTH-type_TetR-like_transc_reg"/>
</dbReference>
<protein>
    <submittedName>
        <fullName evidence="4">TetR/AcrR family transcriptional regulator</fullName>
    </submittedName>
</protein>
<dbReference type="SUPFAM" id="SSF46689">
    <property type="entry name" value="Homeodomain-like"/>
    <property type="match status" value="1"/>
</dbReference>
<dbReference type="GO" id="GO:0000976">
    <property type="term" value="F:transcription cis-regulatory region binding"/>
    <property type="evidence" value="ECO:0007669"/>
    <property type="project" value="TreeGrafter"/>
</dbReference>
<dbReference type="Pfam" id="PF00440">
    <property type="entry name" value="TetR_N"/>
    <property type="match status" value="1"/>
</dbReference>
<dbReference type="EMBL" id="QYUK01000011">
    <property type="protein sequence ID" value="RJF86628.1"/>
    <property type="molecule type" value="Genomic_DNA"/>
</dbReference>
<evidence type="ECO:0000313" key="4">
    <source>
        <dbReference type="EMBL" id="RJF86628.1"/>
    </source>
</evidence>
<evidence type="ECO:0000259" key="3">
    <source>
        <dbReference type="PROSITE" id="PS50977"/>
    </source>
</evidence>
<keyword evidence="1 2" id="KW-0238">DNA-binding</keyword>
<evidence type="ECO:0000256" key="2">
    <source>
        <dbReference type="PROSITE-ProRule" id="PRU00335"/>
    </source>
</evidence>
<dbReference type="InterPro" id="IPR009057">
    <property type="entry name" value="Homeodomain-like_sf"/>
</dbReference>
<reference evidence="4 5" key="1">
    <citation type="submission" date="2018-09" db="EMBL/GenBank/DDBJ databases">
        <authorList>
            <person name="Zhu H."/>
        </authorList>
    </citation>
    <scope>NUCLEOTIDE SEQUENCE [LARGE SCALE GENOMIC DNA]</scope>
    <source>
        <strain evidence="4 5">K1W22B-8</strain>
    </source>
</reference>
<dbReference type="PRINTS" id="PR00455">
    <property type="entry name" value="HTHTETR"/>
</dbReference>
<dbReference type="PROSITE" id="PS50977">
    <property type="entry name" value="HTH_TETR_2"/>
    <property type="match status" value="1"/>
</dbReference>
<organism evidence="4 5">
    <name type="scientific">Oleomonas cavernae</name>
    <dbReference type="NCBI Taxonomy" id="2320859"/>
    <lineage>
        <taxon>Bacteria</taxon>
        <taxon>Pseudomonadati</taxon>
        <taxon>Pseudomonadota</taxon>
        <taxon>Alphaproteobacteria</taxon>
        <taxon>Acetobacterales</taxon>
        <taxon>Acetobacteraceae</taxon>
        <taxon>Oleomonas</taxon>
    </lineage>
</organism>
<sequence>MHACMFHGMLALVKRGQDTMDSDTPGRDAVRSTKLLRRRQEERSASMRMQLVEATIAALIERGYARTTSVEICQRAGVTRGALLHHFDSLADLFAVTLSHIYDRLLARSSMRGPERSGGRDLVESLWDHFSQPEYKAVIELWLAARNEPELGVSLSPAILQISNLADPRFNPRLSAALGQSADAVPLYRLILESMIGMALGRAVTPGGGMLGHEERVVDLLGRLAGEMLNKP</sequence>
<dbReference type="Gene3D" id="1.10.357.10">
    <property type="entry name" value="Tetracycline Repressor, domain 2"/>
    <property type="match status" value="1"/>
</dbReference>
<comment type="caution">
    <text evidence="4">The sequence shown here is derived from an EMBL/GenBank/DDBJ whole genome shotgun (WGS) entry which is preliminary data.</text>
</comment>
<accession>A0A418W9F7</accession>
<evidence type="ECO:0000313" key="5">
    <source>
        <dbReference type="Proteomes" id="UP000284605"/>
    </source>
</evidence>